<dbReference type="Proteomes" id="UP000653565">
    <property type="component" value="Unassembled WGS sequence"/>
</dbReference>
<dbReference type="OrthoDB" id="9983919at2759"/>
<evidence type="ECO:0000313" key="4">
    <source>
        <dbReference type="Proteomes" id="UP000653565"/>
    </source>
</evidence>
<keyword evidence="4" id="KW-1185">Reference proteome</keyword>
<dbReference type="Gene3D" id="1.20.120.520">
    <property type="entry name" value="nmb1532 protein domain like"/>
    <property type="match status" value="1"/>
</dbReference>
<dbReference type="EMBL" id="JAAAPX010000155">
    <property type="protein sequence ID" value="KAF4228330.1"/>
    <property type="molecule type" value="Genomic_DNA"/>
</dbReference>
<proteinExistence type="predicted"/>
<evidence type="ECO:0000256" key="1">
    <source>
        <dbReference type="SAM" id="MobiDB-lite"/>
    </source>
</evidence>
<dbReference type="Pfam" id="PF01814">
    <property type="entry name" value="Hemerythrin"/>
    <property type="match status" value="1"/>
</dbReference>
<evidence type="ECO:0000313" key="3">
    <source>
        <dbReference type="EMBL" id="KAF4228330.1"/>
    </source>
</evidence>
<feature type="compositionally biased region" description="Basic and acidic residues" evidence="1">
    <location>
        <begin position="181"/>
        <end position="192"/>
    </location>
</feature>
<comment type="caution">
    <text evidence="3">The sequence shown here is derived from an EMBL/GenBank/DDBJ whole genome shotgun (WGS) entry which is preliminary data.</text>
</comment>
<feature type="domain" description="Hemerythrin-like" evidence="2">
    <location>
        <begin position="42"/>
        <end position="177"/>
    </location>
</feature>
<dbReference type="InterPro" id="IPR012312">
    <property type="entry name" value="Hemerythrin-like"/>
</dbReference>
<protein>
    <recommendedName>
        <fullName evidence="2">Hemerythrin-like domain-containing protein</fullName>
    </recommendedName>
</protein>
<evidence type="ECO:0000259" key="2">
    <source>
        <dbReference type="Pfam" id="PF01814"/>
    </source>
</evidence>
<sequence length="247" mass="28469">MFPRSLASRTLNLRPSTLSPITSKLIQNRTFAITSPTMTRLADAIKDDHRELEEAYNKILSAKTSDEKARWQNQFTWELARHSIGEELIVYPLMEKNLPNGKEMADKDRSEHQTVGPLPHFPSLFQRNVLTDMEQVKEHLYKFQGLSPEDTEFEPTLKSLWTNLSQHIKEEESEDLPSLEKTLDQDDSEKQTKKFMRTKKFIPTRSHPSAPDKPPFETVAGLMAAPIDHLADLFRKFPEESKSQLPP</sequence>
<feature type="region of interest" description="Disordered" evidence="1">
    <location>
        <begin position="170"/>
        <end position="217"/>
    </location>
</feature>
<reference evidence="3" key="2">
    <citation type="submission" date="2020-04" db="EMBL/GenBank/DDBJ databases">
        <authorList>
            <person name="Santos R.A.C."/>
            <person name="Steenwyk J.L."/>
            <person name="Rivero-Menendez O."/>
            <person name="Mead M.E."/>
            <person name="Silva L.P."/>
            <person name="Bastos R.W."/>
            <person name="Alastruey-Izquierdo A."/>
            <person name="Goldman G.H."/>
            <person name="Rokas A."/>
        </authorList>
    </citation>
    <scope>NUCLEOTIDE SEQUENCE</scope>
    <source>
        <strain evidence="3">CNM-CM6805</strain>
    </source>
</reference>
<organism evidence="3 4">
    <name type="scientific">Aspergillus fumigatiaffinis</name>
    <dbReference type="NCBI Taxonomy" id="340414"/>
    <lineage>
        <taxon>Eukaryota</taxon>
        <taxon>Fungi</taxon>
        <taxon>Dikarya</taxon>
        <taxon>Ascomycota</taxon>
        <taxon>Pezizomycotina</taxon>
        <taxon>Eurotiomycetes</taxon>
        <taxon>Eurotiomycetidae</taxon>
        <taxon>Eurotiales</taxon>
        <taxon>Aspergillaceae</taxon>
        <taxon>Aspergillus</taxon>
        <taxon>Aspergillus subgen. Fumigati</taxon>
    </lineage>
</organism>
<dbReference type="PANTHER" id="PTHR35585">
    <property type="entry name" value="HHE DOMAIN PROTEIN (AFU_ORTHOLOGUE AFUA_4G00730)"/>
    <property type="match status" value="1"/>
</dbReference>
<dbReference type="AlphaFoldDB" id="A0A8H4M844"/>
<gene>
    <name evidence="3" type="ORF">CNMCM6805_002242</name>
</gene>
<dbReference type="PANTHER" id="PTHR35585:SF1">
    <property type="entry name" value="HHE DOMAIN PROTEIN (AFU_ORTHOLOGUE AFUA_4G00730)"/>
    <property type="match status" value="1"/>
</dbReference>
<name>A0A8H4M844_9EURO</name>
<feature type="compositionally biased region" description="Basic residues" evidence="1">
    <location>
        <begin position="193"/>
        <end position="202"/>
    </location>
</feature>
<reference evidence="3" key="1">
    <citation type="journal article" date="2020" name="bioRxiv">
        <title>Genomic and phenotypic heterogeneity of clinical isolates of the human pathogens Aspergillus fumigatus, Aspergillus lentulus and Aspergillus fumigatiaffinis.</title>
        <authorList>
            <person name="dos Santos R.A.C."/>
            <person name="Steenwyk J.L."/>
            <person name="Rivero-Menendez O."/>
            <person name="Mead M.E."/>
            <person name="Silva L.P."/>
            <person name="Bastos R.W."/>
            <person name="Alastruey-Izquierdo A."/>
            <person name="Goldman G.H."/>
            <person name="Rokas A."/>
        </authorList>
    </citation>
    <scope>NUCLEOTIDE SEQUENCE</scope>
    <source>
        <strain evidence="3">CNM-CM6805</strain>
    </source>
</reference>
<accession>A0A8H4M844</accession>